<feature type="compositionally biased region" description="Basic and acidic residues" evidence="1">
    <location>
        <begin position="208"/>
        <end position="227"/>
    </location>
</feature>
<feature type="region of interest" description="Disordered" evidence="1">
    <location>
        <begin position="83"/>
        <end position="134"/>
    </location>
</feature>
<feature type="region of interest" description="Disordered" evidence="1">
    <location>
        <begin position="251"/>
        <end position="270"/>
    </location>
</feature>
<keyword evidence="3" id="KW-1185">Reference proteome</keyword>
<organism evidence="2 3">
    <name type="scientific">Asterophora parasitica</name>
    <dbReference type="NCBI Taxonomy" id="117018"/>
    <lineage>
        <taxon>Eukaryota</taxon>
        <taxon>Fungi</taxon>
        <taxon>Dikarya</taxon>
        <taxon>Basidiomycota</taxon>
        <taxon>Agaricomycotina</taxon>
        <taxon>Agaricomycetes</taxon>
        <taxon>Agaricomycetidae</taxon>
        <taxon>Agaricales</taxon>
        <taxon>Tricholomatineae</taxon>
        <taxon>Lyophyllaceae</taxon>
        <taxon>Asterophora</taxon>
    </lineage>
</organism>
<feature type="region of interest" description="Disordered" evidence="1">
    <location>
        <begin position="1"/>
        <end position="20"/>
    </location>
</feature>
<feature type="compositionally biased region" description="Acidic residues" evidence="1">
    <location>
        <begin position="154"/>
        <end position="163"/>
    </location>
</feature>
<reference evidence="2" key="2">
    <citation type="submission" date="2021-10" db="EMBL/GenBank/DDBJ databases">
        <title>Phylogenomics reveals ancestral predisposition of the termite-cultivated fungus Termitomyces towards a domesticated lifestyle.</title>
        <authorList>
            <person name="Auxier B."/>
            <person name="Grum-Grzhimaylo A."/>
            <person name="Cardenas M.E."/>
            <person name="Lodge J.D."/>
            <person name="Laessoe T."/>
            <person name="Pedersen O."/>
            <person name="Smith M.E."/>
            <person name="Kuyper T.W."/>
            <person name="Franco-Molano E.A."/>
            <person name="Baroni T.J."/>
            <person name="Aanen D.K."/>
        </authorList>
    </citation>
    <scope>NUCLEOTIDE SEQUENCE</scope>
    <source>
        <strain evidence="2">AP01</strain>
        <tissue evidence="2">Mycelium</tissue>
    </source>
</reference>
<feature type="compositionally biased region" description="Acidic residues" evidence="1">
    <location>
        <begin position="89"/>
        <end position="99"/>
    </location>
</feature>
<proteinExistence type="predicted"/>
<reference evidence="2" key="1">
    <citation type="submission" date="2020-07" db="EMBL/GenBank/DDBJ databases">
        <authorList>
            <person name="Nieuwenhuis M."/>
            <person name="Van De Peppel L.J.J."/>
        </authorList>
    </citation>
    <scope>NUCLEOTIDE SEQUENCE</scope>
    <source>
        <strain evidence="2">AP01</strain>
        <tissue evidence="2">Mycelium</tissue>
    </source>
</reference>
<feature type="region of interest" description="Disordered" evidence="1">
    <location>
        <begin position="152"/>
        <end position="229"/>
    </location>
</feature>
<evidence type="ECO:0000313" key="2">
    <source>
        <dbReference type="EMBL" id="KAG5646485.1"/>
    </source>
</evidence>
<evidence type="ECO:0000256" key="1">
    <source>
        <dbReference type="SAM" id="MobiDB-lite"/>
    </source>
</evidence>
<dbReference type="EMBL" id="JABCKV010000020">
    <property type="protein sequence ID" value="KAG5646485.1"/>
    <property type="molecule type" value="Genomic_DNA"/>
</dbReference>
<name>A0A9P7KF47_9AGAR</name>
<sequence length="270" mass="29330">MGQEEGVEPLGVYKDSGQDDQAPSIVTEEFVDPLKIALPPSALTSPELTSTPPAISPFQSSNEFEFLGMLSLCLEEFLPDPGLAIRDDQAEEKEEEEEPSLLPHSEIAQADDDEVQDDLSSPPEPLHFKPVHADDYRQVDVVLDEVLEALVAPEAEDENDSIGDDSPVASRSAPSEESKVDVEIHSDAPPNLPNGEEDEAVESSDTAQGKRREFEERATPVKREPLVGHHALATSSELLTTGETIAFVDTDWPGSPIDANPLPKLYAKKT</sequence>
<evidence type="ECO:0000313" key="3">
    <source>
        <dbReference type="Proteomes" id="UP000775547"/>
    </source>
</evidence>
<protein>
    <submittedName>
        <fullName evidence="2">Uncharacterized protein</fullName>
    </submittedName>
</protein>
<comment type="caution">
    <text evidence="2">The sequence shown here is derived from an EMBL/GenBank/DDBJ whole genome shotgun (WGS) entry which is preliminary data.</text>
</comment>
<gene>
    <name evidence="2" type="ORF">DXG03_003250</name>
</gene>
<feature type="compositionally biased region" description="Basic and acidic residues" evidence="1">
    <location>
        <begin position="174"/>
        <end position="186"/>
    </location>
</feature>
<dbReference type="Proteomes" id="UP000775547">
    <property type="component" value="Unassembled WGS sequence"/>
</dbReference>
<dbReference type="AlphaFoldDB" id="A0A9P7KF47"/>
<accession>A0A9P7KF47</accession>